<feature type="coiled-coil region" evidence="1">
    <location>
        <begin position="215"/>
        <end position="242"/>
    </location>
</feature>
<proteinExistence type="predicted"/>
<evidence type="ECO:0000313" key="3">
    <source>
        <dbReference type="EMBL" id="MPM07526.1"/>
    </source>
</evidence>
<protein>
    <submittedName>
        <fullName evidence="3">Uncharacterized protein</fullName>
    </submittedName>
</protein>
<evidence type="ECO:0000256" key="1">
    <source>
        <dbReference type="SAM" id="Coils"/>
    </source>
</evidence>
<keyword evidence="1" id="KW-0175">Coiled coil</keyword>
<keyword evidence="2" id="KW-1133">Transmembrane helix</keyword>
<evidence type="ECO:0000256" key="2">
    <source>
        <dbReference type="SAM" id="Phobius"/>
    </source>
</evidence>
<accession>A0A644WUC7</accession>
<gene>
    <name evidence="3" type="ORF">SDC9_53832</name>
</gene>
<name>A0A644WUC7_9ZZZZ</name>
<keyword evidence="2" id="KW-0472">Membrane</keyword>
<dbReference type="AlphaFoldDB" id="A0A644WUC7"/>
<organism evidence="3">
    <name type="scientific">bioreactor metagenome</name>
    <dbReference type="NCBI Taxonomy" id="1076179"/>
    <lineage>
        <taxon>unclassified sequences</taxon>
        <taxon>metagenomes</taxon>
        <taxon>ecological metagenomes</taxon>
    </lineage>
</organism>
<dbReference type="EMBL" id="VSSQ01001346">
    <property type="protein sequence ID" value="MPM07526.1"/>
    <property type="molecule type" value="Genomic_DNA"/>
</dbReference>
<comment type="caution">
    <text evidence="3">The sequence shown here is derived from an EMBL/GenBank/DDBJ whole genome shotgun (WGS) entry which is preliminary data.</text>
</comment>
<sequence length="328" mass="38056">MKEKLITFSKNHKNLMLFLASAFLLLFFSVFFIIYNSDSNISKRSLKHIANDLNNINSNLESGIKDLTIDTNKSYEVLTTSSGELKKLLTSISEVKETNEEISSIKSDLNNAIDSTIVFYDNCIYVLSNPNTIKSSDDLNNFLTAKEKCVQSYSILNSHNIKINFSKKSLLFFENTYNYLNTIIKINRDTEFQNKQQREFFFQLESFNSDFNKLNEDLMIAINKIREDKRDLQAVIDDIYNKEYIYGDIQSKSVSISIPDGYMNVYESLNEYLNLYGIYLKSIKEAVIYEKTCSDIDKYSEEINKNYKNASSKRDDVLKAYSAYKSNF</sequence>
<keyword evidence="2" id="KW-0812">Transmembrane</keyword>
<reference evidence="3" key="1">
    <citation type="submission" date="2019-08" db="EMBL/GenBank/DDBJ databases">
        <authorList>
            <person name="Kucharzyk K."/>
            <person name="Murdoch R.W."/>
            <person name="Higgins S."/>
            <person name="Loffler F."/>
        </authorList>
    </citation>
    <scope>NUCLEOTIDE SEQUENCE</scope>
</reference>
<feature type="transmembrane region" description="Helical" evidence="2">
    <location>
        <begin position="15"/>
        <end position="35"/>
    </location>
</feature>